<dbReference type="EMBL" id="JNVM01000031">
    <property type="protein sequence ID" value="KEQ22888.1"/>
    <property type="molecule type" value="Genomic_DNA"/>
</dbReference>
<comment type="caution">
    <text evidence="3">The sequence shown here is derived from an EMBL/GenBank/DDBJ whole genome shotgun (WGS) entry which is preliminary data.</text>
</comment>
<dbReference type="eggNOG" id="ENOG5033IY9">
    <property type="taxonomic scope" value="Bacteria"/>
</dbReference>
<protein>
    <recommendedName>
        <fullName evidence="5">Hemolysin XhlA</fullName>
    </recommendedName>
</protein>
<dbReference type="Proteomes" id="UP000028123">
    <property type="component" value="Unassembled WGS sequence"/>
</dbReference>
<feature type="transmembrane region" description="Helical" evidence="2">
    <location>
        <begin position="62"/>
        <end position="83"/>
    </location>
</feature>
<evidence type="ECO:0008006" key="5">
    <source>
        <dbReference type="Google" id="ProtNLM"/>
    </source>
</evidence>
<evidence type="ECO:0000256" key="2">
    <source>
        <dbReference type="SAM" id="Phobius"/>
    </source>
</evidence>
<evidence type="ECO:0000313" key="3">
    <source>
        <dbReference type="EMBL" id="KEQ22888.1"/>
    </source>
</evidence>
<feature type="coiled-coil region" evidence="1">
    <location>
        <begin position="4"/>
        <end position="48"/>
    </location>
</feature>
<gene>
    <name evidence="3" type="ORF">ET33_21325</name>
</gene>
<dbReference type="OrthoDB" id="2186744at2"/>
<accession>A0A081NWR5</accession>
<keyword evidence="2" id="KW-0812">Transmembrane</keyword>
<reference evidence="3 4" key="1">
    <citation type="submission" date="2014-06" db="EMBL/GenBank/DDBJ databases">
        <title>Draft genome sequence of Paenibacillus sp. MSt1.</title>
        <authorList>
            <person name="Aw Y.K."/>
            <person name="Ong K.S."/>
            <person name="Gan H.M."/>
            <person name="Lee S.M."/>
        </authorList>
    </citation>
    <scope>NUCLEOTIDE SEQUENCE [LARGE SCALE GENOMIC DNA]</scope>
    <source>
        <strain evidence="3 4">MSt1</strain>
    </source>
</reference>
<evidence type="ECO:0000256" key="1">
    <source>
        <dbReference type="SAM" id="Coils"/>
    </source>
</evidence>
<keyword evidence="4" id="KW-1185">Reference proteome</keyword>
<organism evidence="3 4">
    <name type="scientific">Paenibacillus tyrfis</name>
    <dbReference type="NCBI Taxonomy" id="1501230"/>
    <lineage>
        <taxon>Bacteria</taxon>
        <taxon>Bacillati</taxon>
        <taxon>Bacillota</taxon>
        <taxon>Bacilli</taxon>
        <taxon>Bacillales</taxon>
        <taxon>Paenibacillaceae</taxon>
        <taxon>Paenibacillus</taxon>
    </lineage>
</organism>
<sequence length="91" mass="10327">MDEMQKITDQITNVRLDIRELSTKVEGLKDLTKKVEDVEDIAKKAMERTESAHHRLDKIDKLTFWLATTVIGAIILAIIGYALRGGFNTKI</sequence>
<name>A0A081NWR5_9BACL</name>
<evidence type="ECO:0000313" key="4">
    <source>
        <dbReference type="Proteomes" id="UP000028123"/>
    </source>
</evidence>
<keyword evidence="2" id="KW-1133">Transmembrane helix</keyword>
<dbReference type="AlphaFoldDB" id="A0A081NWR5"/>
<dbReference type="InterPro" id="IPR019715">
    <property type="entry name" value="Haemolysin_XhlA"/>
</dbReference>
<dbReference type="RefSeq" id="WP_036690241.1">
    <property type="nucleotide sequence ID" value="NZ_JNVM01000031.1"/>
</dbReference>
<keyword evidence="2" id="KW-0472">Membrane</keyword>
<proteinExistence type="predicted"/>
<keyword evidence="1" id="KW-0175">Coiled coil</keyword>
<dbReference type="Pfam" id="PF10779">
    <property type="entry name" value="XhlA"/>
    <property type="match status" value="1"/>
</dbReference>